<evidence type="ECO:0000256" key="1">
    <source>
        <dbReference type="SAM" id="MobiDB-lite"/>
    </source>
</evidence>
<feature type="region of interest" description="Disordered" evidence="1">
    <location>
        <begin position="512"/>
        <end position="537"/>
    </location>
</feature>
<name>A0A8S5RSZ0_9CAUD</name>
<feature type="region of interest" description="Disordered" evidence="1">
    <location>
        <begin position="1"/>
        <end position="36"/>
    </location>
</feature>
<sequence length="537" mass="56763">MTTRSANVPSPSADPVTRYTARAASRRAERRRESSLTAAAVRVGGGRISRRVAAPTEWQADAWEMYDLVGEQRFLASTIAGRLAQARLYVAVDGKSLADDVETVKDPALEAIVDSVGDSVIGRSQILHRLSVNLFVAGEGWLVGLPPRLLPESLGGERPAGAAGGRAVGYGDGLRDTALDELEWRVLSVSEVSSESGDVLLSLGDADEERVRCRPEDVYLIRVWRPHPRRWWEADSPTRACLPILRELVGLTMHISAQIDSRLAGAGMLVVPQSASDAVRRSAGVDEEDEQDPFVGALMEAMTEPIANRDAASAVVPLVVTVPDEAADKFEHLSFSAALDDAAKDMRDEAIRRLALAQDAPPELLLGTGGMNHWGAWLVREDVVTTHIEPPLALICEALTSQFLWPVLESMGYSEEVARRFSVAYDVSHLVARPNRADEALALHAAGAVSDATLREASGFDESDAPVGGRRAEAVRLAVDLVGRQPSLLGSPGLEALVESLAGVLAGGESVGGGSAGGSVGPSADAVGGRAVPPAGA</sequence>
<organism evidence="2">
    <name type="scientific">Siphoviridae sp. ctZF426</name>
    <dbReference type="NCBI Taxonomy" id="2827580"/>
    <lineage>
        <taxon>Viruses</taxon>
        <taxon>Duplodnaviria</taxon>
        <taxon>Heunggongvirae</taxon>
        <taxon>Uroviricota</taxon>
        <taxon>Caudoviricetes</taxon>
    </lineage>
</organism>
<protein>
    <submittedName>
        <fullName evidence="2">Portal protein</fullName>
    </submittedName>
</protein>
<accession>A0A8S5RSZ0</accession>
<feature type="compositionally biased region" description="Polar residues" evidence="1">
    <location>
        <begin position="1"/>
        <end position="10"/>
    </location>
</feature>
<proteinExistence type="predicted"/>
<evidence type="ECO:0000313" key="2">
    <source>
        <dbReference type="EMBL" id="DAE92357.1"/>
    </source>
</evidence>
<reference evidence="2" key="1">
    <citation type="journal article" date="2021" name="Proc. Natl. Acad. Sci. U.S.A.">
        <title>A Catalog of Tens of Thousands of Viruses from Human Metagenomes Reveals Hidden Associations with Chronic Diseases.</title>
        <authorList>
            <person name="Tisza M.J."/>
            <person name="Buck C.B."/>
        </authorList>
    </citation>
    <scope>NUCLEOTIDE SEQUENCE</scope>
    <source>
        <strain evidence="2">CtZF426</strain>
    </source>
</reference>
<feature type="compositionally biased region" description="Low complexity" evidence="1">
    <location>
        <begin position="521"/>
        <end position="537"/>
    </location>
</feature>
<dbReference type="EMBL" id="BK057799">
    <property type="protein sequence ID" value="DAE92357.1"/>
    <property type="molecule type" value="Genomic_DNA"/>
</dbReference>